<dbReference type="RefSeq" id="WP_111351016.1">
    <property type="nucleotide sequence ID" value="NZ_QHHQ01000007.1"/>
</dbReference>
<evidence type="ECO:0000313" key="1">
    <source>
        <dbReference type="EMBL" id="RAH98237.1"/>
    </source>
</evidence>
<proteinExistence type="predicted"/>
<dbReference type="Proteomes" id="UP000249590">
    <property type="component" value="Unassembled WGS sequence"/>
</dbReference>
<organism evidence="1 2">
    <name type="scientific">Acuticoccus sediminis</name>
    <dbReference type="NCBI Taxonomy" id="2184697"/>
    <lineage>
        <taxon>Bacteria</taxon>
        <taxon>Pseudomonadati</taxon>
        <taxon>Pseudomonadota</taxon>
        <taxon>Alphaproteobacteria</taxon>
        <taxon>Hyphomicrobiales</taxon>
        <taxon>Amorphaceae</taxon>
        <taxon>Acuticoccus</taxon>
    </lineage>
</organism>
<name>A0A8B2NND3_9HYPH</name>
<dbReference type="EMBL" id="QHHQ01000007">
    <property type="protein sequence ID" value="RAH98237.1"/>
    <property type="molecule type" value="Genomic_DNA"/>
</dbReference>
<evidence type="ECO:0008006" key="3">
    <source>
        <dbReference type="Google" id="ProtNLM"/>
    </source>
</evidence>
<keyword evidence="2" id="KW-1185">Reference proteome</keyword>
<sequence>MDALPPDHPRPDREPQMPRAFATGYKAHSGDLMVYGGGVMTLIGVLATVVNGTPVFLLISLVGTAMALYFWPTVDTRRPQLGADVNGIYVARFGILPWDKVADLRFEHHALRTMRLSTLVIVPSVPLAEAIVQPDPVPLAERFASRNARLKKGTIHVPLHPLAMPIDDIEARVTALRAAAS</sequence>
<dbReference type="AlphaFoldDB" id="A0A8B2NND3"/>
<protein>
    <recommendedName>
        <fullName evidence="3">PH domain-containing protein</fullName>
    </recommendedName>
</protein>
<reference evidence="1 2" key="1">
    <citation type="submission" date="2018-05" db="EMBL/GenBank/DDBJ databases">
        <title>Acuticoccus sediminis sp. nov., isolated from deep-sea sediment of Indian Ocean.</title>
        <authorList>
            <person name="Liu X."/>
            <person name="Lai Q."/>
            <person name="Du Y."/>
            <person name="Sun F."/>
            <person name="Zhang X."/>
            <person name="Wang S."/>
            <person name="Shao Z."/>
        </authorList>
    </citation>
    <scope>NUCLEOTIDE SEQUENCE [LARGE SCALE GENOMIC DNA]</scope>
    <source>
        <strain evidence="1 2">PTG4-2</strain>
    </source>
</reference>
<accession>A0A8B2NND3</accession>
<evidence type="ECO:0000313" key="2">
    <source>
        <dbReference type="Proteomes" id="UP000249590"/>
    </source>
</evidence>
<gene>
    <name evidence="1" type="ORF">DLJ53_26350</name>
</gene>
<comment type="caution">
    <text evidence="1">The sequence shown here is derived from an EMBL/GenBank/DDBJ whole genome shotgun (WGS) entry which is preliminary data.</text>
</comment>
<dbReference type="OrthoDB" id="7957637at2"/>